<evidence type="ECO:0000256" key="6">
    <source>
        <dbReference type="ARBA" id="ARBA00022692"/>
    </source>
</evidence>
<reference evidence="12 13" key="1">
    <citation type="submission" date="2018-09" db="EMBL/GenBank/DDBJ databases">
        <title>Altererythrobacter spongiae sp. nov., isolated from a marine sponge.</title>
        <authorList>
            <person name="Zhuang L."/>
            <person name="Luo L."/>
        </authorList>
    </citation>
    <scope>NUCLEOTIDE SEQUENCE [LARGE SCALE GENOMIC DNA]</scope>
    <source>
        <strain evidence="12 13">HN-Y73</strain>
    </source>
</reference>
<evidence type="ECO:0000256" key="8">
    <source>
        <dbReference type="ARBA" id="ARBA00022989"/>
    </source>
</evidence>
<evidence type="ECO:0000256" key="9">
    <source>
        <dbReference type="ARBA" id="ARBA00023136"/>
    </source>
</evidence>
<keyword evidence="3" id="KW-0813">Transport</keyword>
<dbReference type="Pfam" id="PF03544">
    <property type="entry name" value="TonB_C"/>
    <property type="match status" value="1"/>
</dbReference>
<evidence type="ECO:0000313" key="12">
    <source>
        <dbReference type="EMBL" id="RKF22413.1"/>
    </source>
</evidence>
<dbReference type="Proteomes" id="UP000284395">
    <property type="component" value="Unassembled WGS sequence"/>
</dbReference>
<keyword evidence="4" id="KW-1003">Cell membrane</keyword>
<evidence type="ECO:0000256" key="5">
    <source>
        <dbReference type="ARBA" id="ARBA00022519"/>
    </source>
</evidence>
<dbReference type="Gene3D" id="3.30.1150.10">
    <property type="match status" value="1"/>
</dbReference>
<evidence type="ECO:0000256" key="3">
    <source>
        <dbReference type="ARBA" id="ARBA00022448"/>
    </source>
</evidence>
<keyword evidence="6" id="KW-0812">Transmembrane</keyword>
<dbReference type="GO" id="GO:0015031">
    <property type="term" value="P:protein transport"/>
    <property type="evidence" value="ECO:0007669"/>
    <property type="project" value="UniProtKB-KW"/>
</dbReference>
<keyword evidence="7" id="KW-0653">Protein transport</keyword>
<evidence type="ECO:0000256" key="2">
    <source>
        <dbReference type="ARBA" id="ARBA00006555"/>
    </source>
</evidence>
<keyword evidence="9" id="KW-0472">Membrane</keyword>
<dbReference type="GO" id="GO:0055085">
    <property type="term" value="P:transmembrane transport"/>
    <property type="evidence" value="ECO:0007669"/>
    <property type="project" value="InterPro"/>
</dbReference>
<dbReference type="GO" id="GO:0031992">
    <property type="term" value="F:energy transducer activity"/>
    <property type="evidence" value="ECO:0007669"/>
    <property type="project" value="TreeGrafter"/>
</dbReference>
<dbReference type="SUPFAM" id="SSF74653">
    <property type="entry name" value="TolA/TonB C-terminal domain"/>
    <property type="match status" value="1"/>
</dbReference>
<evidence type="ECO:0000256" key="1">
    <source>
        <dbReference type="ARBA" id="ARBA00004383"/>
    </source>
</evidence>
<organism evidence="12 13">
    <name type="scientific">Altericroceibacterium spongiae</name>
    <dbReference type="NCBI Taxonomy" id="2320269"/>
    <lineage>
        <taxon>Bacteria</taxon>
        <taxon>Pseudomonadati</taxon>
        <taxon>Pseudomonadota</taxon>
        <taxon>Alphaproteobacteria</taxon>
        <taxon>Sphingomonadales</taxon>
        <taxon>Erythrobacteraceae</taxon>
        <taxon>Altericroceibacterium</taxon>
    </lineage>
</organism>
<evidence type="ECO:0000259" key="11">
    <source>
        <dbReference type="PROSITE" id="PS52015"/>
    </source>
</evidence>
<dbReference type="OrthoDB" id="9792439at2"/>
<feature type="region of interest" description="Disordered" evidence="10">
    <location>
        <begin position="37"/>
        <end position="129"/>
    </location>
</feature>
<dbReference type="PROSITE" id="PS52015">
    <property type="entry name" value="TONB_CTD"/>
    <property type="match status" value="1"/>
</dbReference>
<keyword evidence="8" id="KW-1133">Transmembrane helix</keyword>
<evidence type="ECO:0000313" key="13">
    <source>
        <dbReference type="Proteomes" id="UP000284395"/>
    </source>
</evidence>
<feature type="compositionally biased region" description="Basic and acidic residues" evidence="10">
    <location>
        <begin position="113"/>
        <end position="123"/>
    </location>
</feature>
<dbReference type="PANTHER" id="PTHR33446:SF2">
    <property type="entry name" value="PROTEIN TONB"/>
    <property type="match status" value="1"/>
</dbReference>
<feature type="compositionally biased region" description="Basic and acidic residues" evidence="10">
    <location>
        <begin position="63"/>
        <end position="86"/>
    </location>
</feature>
<dbReference type="GO" id="GO:0098797">
    <property type="term" value="C:plasma membrane protein complex"/>
    <property type="evidence" value="ECO:0007669"/>
    <property type="project" value="TreeGrafter"/>
</dbReference>
<evidence type="ECO:0000256" key="10">
    <source>
        <dbReference type="SAM" id="MobiDB-lite"/>
    </source>
</evidence>
<dbReference type="InterPro" id="IPR051045">
    <property type="entry name" value="TonB-dependent_transducer"/>
</dbReference>
<dbReference type="RefSeq" id="WP_120323612.1">
    <property type="nucleotide sequence ID" value="NZ_RAPF01000002.1"/>
</dbReference>
<keyword evidence="5" id="KW-0997">Cell inner membrane</keyword>
<dbReference type="InterPro" id="IPR037682">
    <property type="entry name" value="TonB_C"/>
</dbReference>
<name>A0A420EP15_9SPHN</name>
<dbReference type="AlphaFoldDB" id="A0A420EP15"/>
<accession>A0A420EP15</accession>
<dbReference type="NCBIfam" id="TIGR01352">
    <property type="entry name" value="tonB_Cterm"/>
    <property type="match status" value="1"/>
</dbReference>
<comment type="subcellular location">
    <subcellularLocation>
        <location evidence="1">Cell inner membrane</location>
        <topology evidence="1">Single-pass membrane protein</topology>
        <orientation evidence="1">Periplasmic side</orientation>
    </subcellularLocation>
</comment>
<keyword evidence="13" id="KW-1185">Reference proteome</keyword>
<sequence length="226" mass="23556">MTYNSPSLASRISALTISTAIHAALGFALLVNLNTGSPDASSRAGKQGTLVVVELQPLPDGGVPDKGDGNESRSRSEDRLSLEEPGRASLNGQSGEEKQLGAPPPGDGGDADADGRTGMEAPKDGAPAMSGAEIQAFRSRLLSHIERFRRYPPDARAAGEEGIVHIQFVMDRSGNVLDAWVDISSGSAALDEEAIAAVLRAQPLPSPPAHWPQSLSVSLPIGYSLQ</sequence>
<gene>
    <name evidence="12" type="ORF">D6851_04060</name>
</gene>
<dbReference type="InterPro" id="IPR006260">
    <property type="entry name" value="TonB/TolA_C"/>
</dbReference>
<comment type="caution">
    <text evidence="12">The sequence shown here is derived from an EMBL/GenBank/DDBJ whole genome shotgun (WGS) entry which is preliminary data.</text>
</comment>
<dbReference type="PANTHER" id="PTHR33446">
    <property type="entry name" value="PROTEIN TONB-RELATED"/>
    <property type="match status" value="1"/>
</dbReference>
<dbReference type="EMBL" id="RAPF01000002">
    <property type="protein sequence ID" value="RKF22413.1"/>
    <property type="molecule type" value="Genomic_DNA"/>
</dbReference>
<evidence type="ECO:0000256" key="4">
    <source>
        <dbReference type="ARBA" id="ARBA00022475"/>
    </source>
</evidence>
<evidence type="ECO:0000256" key="7">
    <source>
        <dbReference type="ARBA" id="ARBA00022927"/>
    </source>
</evidence>
<protein>
    <submittedName>
        <fullName evidence="12">Energy transducer TonB</fullName>
    </submittedName>
</protein>
<comment type="similarity">
    <text evidence="2">Belongs to the TonB family.</text>
</comment>
<feature type="domain" description="TonB C-terminal" evidence="11">
    <location>
        <begin position="136"/>
        <end position="226"/>
    </location>
</feature>
<proteinExistence type="inferred from homology"/>